<evidence type="ECO:0000256" key="5">
    <source>
        <dbReference type="ARBA" id="ARBA00023242"/>
    </source>
</evidence>
<keyword evidence="9" id="KW-1185">Reference proteome</keyword>
<comment type="subcellular location">
    <subcellularLocation>
        <location evidence="1">Nucleus</location>
        <location evidence="1">Nucleolus</location>
    </subcellularLocation>
</comment>
<dbReference type="Gene3D" id="1.25.40.10">
    <property type="entry name" value="Tetratricopeptide repeat domain"/>
    <property type="match status" value="2"/>
</dbReference>
<dbReference type="GO" id="GO:0000462">
    <property type="term" value="P:maturation of SSU-rRNA from tricistronic rRNA transcript (SSU-rRNA, 5.8S rRNA, LSU-rRNA)"/>
    <property type="evidence" value="ECO:0007669"/>
    <property type="project" value="InterPro"/>
</dbReference>
<dbReference type="OrthoDB" id="20018at2759"/>
<dbReference type="PANTHER" id="PTHR23271:SF1">
    <property type="entry name" value="U3 SMALL NUCLEOLAR RNA-ASSOCIATED PROTEIN 6 HOMOLOG"/>
    <property type="match status" value="1"/>
</dbReference>
<dbReference type="GO" id="GO:0032040">
    <property type="term" value="C:small-subunit processome"/>
    <property type="evidence" value="ECO:0007669"/>
    <property type="project" value="TreeGrafter"/>
</dbReference>
<dbReference type="SMART" id="SM00386">
    <property type="entry name" value="HAT"/>
    <property type="match status" value="8"/>
</dbReference>
<reference evidence="8 9" key="1">
    <citation type="journal article" date="2020" name="Nat. Food">
        <title>A phased Vanilla planifolia genome enables genetic improvement of flavour and production.</title>
        <authorList>
            <person name="Hasing T."/>
            <person name="Tang H."/>
            <person name="Brym M."/>
            <person name="Khazi F."/>
            <person name="Huang T."/>
            <person name="Chambers A.H."/>
        </authorList>
    </citation>
    <scope>NUCLEOTIDE SEQUENCE [LARGE SCALE GENOMIC DNA]</scope>
    <source>
        <tissue evidence="8">Leaf</tissue>
    </source>
</reference>
<evidence type="ECO:0000259" key="7">
    <source>
        <dbReference type="Pfam" id="PF24892"/>
    </source>
</evidence>
<dbReference type="InterPro" id="IPR055347">
    <property type="entry name" value="UTP6_N"/>
</dbReference>
<evidence type="ECO:0008006" key="10">
    <source>
        <dbReference type="Google" id="ProtNLM"/>
    </source>
</evidence>
<name>A0A835V3B5_VANPL</name>
<evidence type="ECO:0000313" key="9">
    <source>
        <dbReference type="Proteomes" id="UP000636800"/>
    </source>
</evidence>
<proteinExistence type="inferred from homology"/>
<dbReference type="InterPro" id="IPR056907">
    <property type="entry name" value="UTP6_C"/>
</dbReference>
<protein>
    <recommendedName>
        <fullName evidence="10">U3 small nucleolar RNA-associated protein 6 homolog</fullName>
    </recommendedName>
</protein>
<dbReference type="InterPro" id="IPR003107">
    <property type="entry name" value="HAT"/>
</dbReference>
<evidence type="ECO:0000313" key="8">
    <source>
        <dbReference type="EMBL" id="KAG0481556.1"/>
    </source>
</evidence>
<comment type="caution">
    <text evidence="8">The sequence shown here is derived from an EMBL/GenBank/DDBJ whole genome shotgun (WGS) entry which is preliminary data.</text>
</comment>
<accession>A0A835V3B5</accession>
<keyword evidence="3" id="KW-0698">rRNA processing</keyword>
<comment type="similarity">
    <text evidence="2">Belongs to the UTP6 family.</text>
</comment>
<sequence length="666" mass="78031">MADVVQFRLERMADELDDLEQRGLMNREKISEIIKQRREFEYRLQRRLPLKQDFLAYIEYEKQVEAYRKLRKKMILRQIESEEDKREAGKKRRRGKQWNKSLSDYAGILRILDLYRKALMKYKGDLGLWFQYLEFCRENRHGRMKEALGQALKLHPKVPGLWIYAAAWEFDQNLNVVAARALMQKGLRVCPDSEDLWIEYLRLELTYLNKLKARKMVLGENLKSLNTKNIKARQRKEENNDFMELITENNVEKQSETVNGTSEEQDRFWQFGSKVLEAIYHEAIKALPSSINLRKQFLEVLDCSCLAHSDELRMNILEDLKNDFSHDECYWDMMARLQISDVKTAIEEASQDVHAMLKRAFQVYEEAMNVLPSEKMFSLFVKFWLDLKDPDSIAFRHGVEITDFSSSLIKAYEKAETSDCLIEDVACLYISFHLEAGQLEKARKLAEKLCNDKLSEATNLWLLRASIELNSLTDLTASTKKDDFHSIFQVLKNALSKLCISKAKPLWFMAMKLFSSDKVYFKKLVKILEGALVLHSGNHGSSISSAILDWVLQIDGMLHARNIYRRFIALPHPGLDFFKHCIELETNLASLGDDDALKNARWLYESALQNHCQNRELWKDYYAMEVKMGTSETANAVYWRARKELKDVSVMFIEMNSLKHEFFIEP</sequence>
<gene>
    <name evidence="8" type="ORF">HPP92_012414</name>
</gene>
<dbReference type="SUPFAM" id="SSF48452">
    <property type="entry name" value="TPR-like"/>
    <property type="match status" value="1"/>
</dbReference>
<dbReference type="GO" id="GO:0034388">
    <property type="term" value="C:Pwp2p-containing subcomplex of 90S preribosome"/>
    <property type="evidence" value="ECO:0007669"/>
    <property type="project" value="TreeGrafter"/>
</dbReference>
<dbReference type="Pfam" id="PF08640">
    <property type="entry name" value="U3_assoc_6"/>
    <property type="match status" value="1"/>
</dbReference>
<evidence type="ECO:0000256" key="2">
    <source>
        <dbReference type="ARBA" id="ARBA00010734"/>
    </source>
</evidence>
<dbReference type="Proteomes" id="UP000636800">
    <property type="component" value="Chromosome 5"/>
</dbReference>
<dbReference type="EMBL" id="JADCNL010000005">
    <property type="protein sequence ID" value="KAG0481556.1"/>
    <property type="molecule type" value="Genomic_DNA"/>
</dbReference>
<dbReference type="AlphaFoldDB" id="A0A835V3B5"/>
<evidence type="ECO:0000256" key="1">
    <source>
        <dbReference type="ARBA" id="ARBA00004604"/>
    </source>
</evidence>
<keyword evidence="4" id="KW-0677">Repeat</keyword>
<dbReference type="InterPro" id="IPR011990">
    <property type="entry name" value="TPR-like_helical_dom_sf"/>
</dbReference>
<feature type="domain" description="U3 small nucleolar RNA-associated protein 6 homolog C-terminal" evidence="7">
    <location>
        <begin position="359"/>
        <end position="645"/>
    </location>
</feature>
<dbReference type="PANTHER" id="PTHR23271">
    <property type="entry name" value="HEPATOCELLULAR CARCINOMA-ASSOCIATED ANTIGEN 66"/>
    <property type="match status" value="1"/>
</dbReference>
<evidence type="ECO:0000256" key="4">
    <source>
        <dbReference type="ARBA" id="ARBA00022737"/>
    </source>
</evidence>
<evidence type="ECO:0000256" key="3">
    <source>
        <dbReference type="ARBA" id="ARBA00022552"/>
    </source>
</evidence>
<organism evidence="8 9">
    <name type="scientific">Vanilla planifolia</name>
    <name type="common">Vanilla</name>
    <dbReference type="NCBI Taxonomy" id="51239"/>
    <lineage>
        <taxon>Eukaryota</taxon>
        <taxon>Viridiplantae</taxon>
        <taxon>Streptophyta</taxon>
        <taxon>Embryophyta</taxon>
        <taxon>Tracheophyta</taxon>
        <taxon>Spermatophyta</taxon>
        <taxon>Magnoliopsida</taxon>
        <taxon>Liliopsida</taxon>
        <taxon>Asparagales</taxon>
        <taxon>Orchidaceae</taxon>
        <taxon>Vanilloideae</taxon>
        <taxon>Vanilleae</taxon>
        <taxon>Vanilla</taxon>
    </lineage>
</organism>
<dbReference type="Pfam" id="PF24892">
    <property type="entry name" value="UTP6_C"/>
    <property type="match status" value="1"/>
</dbReference>
<evidence type="ECO:0000259" key="6">
    <source>
        <dbReference type="Pfam" id="PF08640"/>
    </source>
</evidence>
<feature type="domain" description="U3 small nucleolar RNA-associated protein 6 N-terminal" evidence="6">
    <location>
        <begin position="9"/>
        <end position="84"/>
    </location>
</feature>
<keyword evidence="5" id="KW-0539">Nucleus</keyword>
<dbReference type="InterPro" id="IPR013949">
    <property type="entry name" value="Utp6"/>
</dbReference>
<dbReference type="GO" id="GO:0030515">
    <property type="term" value="F:snoRNA binding"/>
    <property type="evidence" value="ECO:0007669"/>
    <property type="project" value="InterPro"/>
</dbReference>